<name>X1JPN0_9ZZZZ</name>
<organism evidence="1">
    <name type="scientific">marine sediment metagenome</name>
    <dbReference type="NCBI Taxonomy" id="412755"/>
    <lineage>
        <taxon>unclassified sequences</taxon>
        <taxon>metagenomes</taxon>
        <taxon>ecological metagenomes</taxon>
    </lineage>
</organism>
<gene>
    <name evidence="1" type="ORF">S03H2_41662</name>
</gene>
<evidence type="ECO:0000313" key="1">
    <source>
        <dbReference type="EMBL" id="GAH71753.1"/>
    </source>
</evidence>
<proteinExistence type="predicted"/>
<dbReference type="EMBL" id="BARU01025889">
    <property type="protein sequence ID" value="GAH71753.1"/>
    <property type="molecule type" value="Genomic_DNA"/>
</dbReference>
<reference evidence="1" key="1">
    <citation type="journal article" date="2014" name="Front. Microbiol.">
        <title>High frequency of phylogenetically diverse reductive dehalogenase-homologous genes in deep subseafloor sedimentary metagenomes.</title>
        <authorList>
            <person name="Kawai M."/>
            <person name="Futagami T."/>
            <person name="Toyoda A."/>
            <person name="Takaki Y."/>
            <person name="Nishi S."/>
            <person name="Hori S."/>
            <person name="Arai W."/>
            <person name="Tsubouchi T."/>
            <person name="Morono Y."/>
            <person name="Uchiyama I."/>
            <person name="Ito T."/>
            <person name="Fujiyama A."/>
            <person name="Inagaki F."/>
            <person name="Takami H."/>
        </authorList>
    </citation>
    <scope>NUCLEOTIDE SEQUENCE</scope>
    <source>
        <strain evidence="1">Expedition CK06-06</strain>
    </source>
</reference>
<dbReference type="AlphaFoldDB" id="X1JPN0"/>
<sequence length="59" mass="6456">MGKKKEKFIRSIFGEKQGTFLGTGRAEMEAFAGEGSKELFFTFGISALYTRDSLGVITA</sequence>
<accession>X1JPN0</accession>
<protein>
    <submittedName>
        <fullName evidence="1">Uncharacterized protein</fullName>
    </submittedName>
</protein>
<comment type="caution">
    <text evidence="1">The sequence shown here is derived from an EMBL/GenBank/DDBJ whole genome shotgun (WGS) entry which is preliminary data.</text>
</comment>